<dbReference type="EMBL" id="JACEZS010000036">
    <property type="protein sequence ID" value="MBA5608615.1"/>
    <property type="molecule type" value="Genomic_DNA"/>
</dbReference>
<sequence>MDLLVTTSQSLLLLDTDTGHAVRLDSGRGLYYGLARHGDHLYVAARKRLVSSTVDPALERGEILIFDRALRPCGTLQAPFPLRDLHEIAWHDGKLWATASHDDMVAIYDGQRWEQWYPLACRDQGDVHHFNSFMFEDGHVWVLAHNRGPSELLLFSLATRALVRRVQLGNCGHNMWREQGQLLTCSSAESRLLGEHGFVLETGGFPRGVASDGVQRCVGVSALAERAARDFSDGQLQVYDQQWQLRHTIDLTGEGLVLDLLTLPPGFGLGALRRAGLTLARHWPGATSAPGFQVRRA</sequence>
<keyword evidence="2" id="KW-1185">Reference proteome</keyword>
<accession>A0A7W2I9I7</accession>
<protein>
    <recommendedName>
        <fullName evidence="3">WD40 repeat domain-containing protein</fullName>
    </recommendedName>
</protein>
<dbReference type="RefSeq" id="WP_182220773.1">
    <property type="nucleotide sequence ID" value="NZ_JACEZS010000036.1"/>
</dbReference>
<reference evidence="1 2" key="1">
    <citation type="submission" date="2020-07" db="EMBL/GenBank/DDBJ databases">
        <title>Novel species isolated from subtropical streams in China.</title>
        <authorList>
            <person name="Lu H."/>
        </authorList>
    </citation>
    <scope>NUCLEOTIDE SEQUENCE [LARGE SCALE GENOMIC DNA]</scope>
    <source>
        <strain evidence="1 2">FT3S</strain>
    </source>
</reference>
<dbReference type="Proteomes" id="UP000566711">
    <property type="component" value="Unassembled WGS sequence"/>
</dbReference>
<dbReference type="SUPFAM" id="SSF101898">
    <property type="entry name" value="NHL repeat"/>
    <property type="match status" value="1"/>
</dbReference>
<comment type="caution">
    <text evidence="1">The sequence shown here is derived from an EMBL/GenBank/DDBJ whole genome shotgun (WGS) entry which is preliminary data.</text>
</comment>
<name>A0A7W2I9I7_9BURK</name>
<organism evidence="1 2">
    <name type="scientific">Rugamonas fusca</name>
    <dbReference type="NCBI Taxonomy" id="2758568"/>
    <lineage>
        <taxon>Bacteria</taxon>
        <taxon>Pseudomonadati</taxon>
        <taxon>Pseudomonadota</taxon>
        <taxon>Betaproteobacteria</taxon>
        <taxon>Burkholderiales</taxon>
        <taxon>Oxalobacteraceae</taxon>
        <taxon>Telluria group</taxon>
        <taxon>Rugamonas</taxon>
    </lineage>
</organism>
<evidence type="ECO:0000313" key="2">
    <source>
        <dbReference type="Proteomes" id="UP000566711"/>
    </source>
</evidence>
<proteinExistence type="predicted"/>
<gene>
    <name evidence="1" type="ORF">H3H36_25045</name>
</gene>
<dbReference type="AlphaFoldDB" id="A0A7W2I9I7"/>
<evidence type="ECO:0008006" key="3">
    <source>
        <dbReference type="Google" id="ProtNLM"/>
    </source>
</evidence>
<evidence type="ECO:0000313" key="1">
    <source>
        <dbReference type="EMBL" id="MBA5608615.1"/>
    </source>
</evidence>